<evidence type="ECO:0008006" key="3">
    <source>
        <dbReference type="Google" id="ProtNLM"/>
    </source>
</evidence>
<protein>
    <recommendedName>
        <fullName evidence="3">RanBP2-type domain-containing protein</fullName>
    </recommendedName>
</protein>
<dbReference type="AlphaFoldDB" id="A0A1I3EH98"/>
<dbReference type="STRING" id="1576369.SAMN05421753_104219"/>
<proteinExistence type="predicted"/>
<sequence length="51" mass="6058">MAEHREPKPWEWRCPRCDGILKNWEFRCHCNLAIGLGEKEKKPSPPANLER</sequence>
<evidence type="ECO:0000313" key="1">
    <source>
        <dbReference type="EMBL" id="SFH98268.1"/>
    </source>
</evidence>
<organism evidence="1 2">
    <name type="scientific">Planctomicrobium piriforme</name>
    <dbReference type="NCBI Taxonomy" id="1576369"/>
    <lineage>
        <taxon>Bacteria</taxon>
        <taxon>Pseudomonadati</taxon>
        <taxon>Planctomycetota</taxon>
        <taxon>Planctomycetia</taxon>
        <taxon>Planctomycetales</taxon>
        <taxon>Planctomycetaceae</taxon>
        <taxon>Planctomicrobium</taxon>
    </lineage>
</organism>
<evidence type="ECO:0000313" key="2">
    <source>
        <dbReference type="Proteomes" id="UP000199518"/>
    </source>
</evidence>
<dbReference type="Proteomes" id="UP000199518">
    <property type="component" value="Unassembled WGS sequence"/>
</dbReference>
<name>A0A1I3EH98_9PLAN</name>
<dbReference type="EMBL" id="FOQD01000004">
    <property type="protein sequence ID" value="SFH98268.1"/>
    <property type="molecule type" value="Genomic_DNA"/>
</dbReference>
<gene>
    <name evidence="1" type="ORF">SAMN05421753_104219</name>
</gene>
<accession>A0A1I3EH98</accession>
<reference evidence="2" key="1">
    <citation type="submission" date="2016-10" db="EMBL/GenBank/DDBJ databases">
        <authorList>
            <person name="Varghese N."/>
            <person name="Submissions S."/>
        </authorList>
    </citation>
    <scope>NUCLEOTIDE SEQUENCE [LARGE SCALE GENOMIC DNA]</scope>
    <source>
        <strain evidence="2">DSM 26348</strain>
    </source>
</reference>
<keyword evidence="2" id="KW-1185">Reference proteome</keyword>